<dbReference type="PROSITE" id="PS50010">
    <property type="entry name" value="DH_2"/>
    <property type="match status" value="1"/>
</dbReference>
<gene>
    <name evidence="3" type="ORF">AAG570_000791</name>
</gene>
<comment type="caution">
    <text evidence="3">The sequence shown here is derived from an EMBL/GenBank/DDBJ whole genome shotgun (WGS) entry which is preliminary data.</text>
</comment>
<dbReference type="EMBL" id="JBFDAA010000001">
    <property type="protein sequence ID" value="KAL1140863.1"/>
    <property type="molecule type" value="Genomic_DNA"/>
</dbReference>
<protein>
    <recommendedName>
        <fullName evidence="2">DH domain-containing protein</fullName>
    </recommendedName>
</protein>
<organism evidence="3 4">
    <name type="scientific">Ranatra chinensis</name>
    <dbReference type="NCBI Taxonomy" id="642074"/>
    <lineage>
        <taxon>Eukaryota</taxon>
        <taxon>Metazoa</taxon>
        <taxon>Ecdysozoa</taxon>
        <taxon>Arthropoda</taxon>
        <taxon>Hexapoda</taxon>
        <taxon>Insecta</taxon>
        <taxon>Pterygota</taxon>
        <taxon>Neoptera</taxon>
        <taxon>Paraneoptera</taxon>
        <taxon>Hemiptera</taxon>
        <taxon>Heteroptera</taxon>
        <taxon>Panheteroptera</taxon>
        <taxon>Nepomorpha</taxon>
        <taxon>Nepidae</taxon>
        <taxon>Ranatrinae</taxon>
        <taxon>Ranatra</taxon>
    </lineage>
</organism>
<dbReference type="SUPFAM" id="SSF48065">
    <property type="entry name" value="DBL homology domain (DH-domain)"/>
    <property type="match status" value="1"/>
</dbReference>
<proteinExistence type="predicted"/>
<name>A0ABD0ZEY9_9HEMI</name>
<accession>A0ABD0ZEY9</accession>
<evidence type="ECO:0000313" key="4">
    <source>
        <dbReference type="Proteomes" id="UP001558652"/>
    </source>
</evidence>
<dbReference type="AlphaFoldDB" id="A0ABD0ZEY9"/>
<dbReference type="Pfam" id="PF00621">
    <property type="entry name" value="RhoGEF"/>
    <property type="match status" value="1"/>
</dbReference>
<reference evidence="3 4" key="1">
    <citation type="submission" date="2024-07" db="EMBL/GenBank/DDBJ databases">
        <title>Chromosome-level genome assembly of the water stick insect Ranatra chinensis (Heteroptera: Nepidae).</title>
        <authorList>
            <person name="Liu X."/>
        </authorList>
    </citation>
    <scope>NUCLEOTIDE SEQUENCE [LARGE SCALE GENOMIC DNA]</scope>
    <source>
        <strain evidence="3">Cailab_2021Rc</strain>
        <tissue evidence="3">Muscle</tissue>
    </source>
</reference>
<evidence type="ECO:0000313" key="3">
    <source>
        <dbReference type="EMBL" id="KAL1140863.1"/>
    </source>
</evidence>
<dbReference type="Gene3D" id="1.20.900.10">
    <property type="entry name" value="Dbl homology (DH) domain"/>
    <property type="match status" value="1"/>
</dbReference>
<dbReference type="Gene3D" id="2.30.29.30">
    <property type="entry name" value="Pleckstrin-homology domain (PH domain)/Phosphotyrosine-binding domain (PTB)"/>
    <property type="match status" value="1"/>
</dbReference>
<feature type="compositionally biased region" description="Pro residues" evidence="1">
    <location>
        <begin position="553"/>
        <end position="562"/>
    </location>
</feature>
<dbReference type="CDD" id="cd13244">
    <property type="entry name" value="PH_PLEKHG5_G6"/>
    <property type="match status" value="1"/>
</dbReference>
<dbReference type="SUPFAM" id="SSF50729">
    <property type="entry name" value="PH domain-like"/>
    <property type="match status" value="1"/>
</dbReference>
<dbReference type="InterPro" id="IPR040181">
    <property type="entry name" value="PKHG5/7"/>
</dbReference>
<dbReference type="SMART" id="SM00325">
    <property type="entry name" value="RhoGEF"/>
    <property type="match status" value="1"/>
</dbReference>
<feature type="domain" description="DH" evidence="2">
    <location>
        <begin position="102"/>
        <end position="294"/>
    </location>
</feature>
<keyword evidence="4" id="KW-1185">Reference proteome</keyword>
<dbReference type="PANTHER" id="PTHR13217">
    <property type="entry name" value="PLECKSTRIN HOMOLOGY DOMAIN-CONTAINING FAMILY G MEMBER 7"/>
    <property type="match status" value="1"/>
</dbReference>
<evidence type="ECO:0000256" key="1">
    <source>
        <dbReference type="SAM" id="MobiDB-lite"/>
    </source>
</evidence>
<dbReference type="InterPro" id="IPR000219">
    <property type="entry name" value="DH_dom"/>
</dbReference>
<sequence>QSCKGRSSFFSSSTEDNVNNLDSPAVETKSKGPKQRWSGFFSNSKDSKMESLVEKLNIYSKNGIPQCGILKDDDIEESLYKLEDDWREIVSNAEDASETIRQQQTALWELVHTEVAYIHTLKLVTDLFLCCLSDLQKNSLLLDVDKTRLFSNIEEISACNISLWTKYLLPMLATARETSSYLDPAFLLNAFMKCEDVFSPYIIYCSEQSECQKYCREKTHSNELFTAYLAWCEAQKDCNRLRLVEMLVKPMQRLTKYSLLLKAILKHSTSDQHKSSIDLMIDRMDTFVNSVNTTLRHKEDMESLRSVIARIEAYDVVETKDDDLEKIIRQHNDLDLSKPMPGCNPLHKRQLIAEADLKLKDHNNSKIEVHCIILTDILLLCKTTRGSQLKIIRPPYQVHRLIVQELNRDTPTLAVVYLSDYSTPVAAFLLTCADPKTLKNFAVSLRRAEGLYKTAKHAREEGWKVEPDSNSHFSGSVELGETCSPVSNISVSRVPSVEATEVRHSSHSSDEALPHSGDTLRVVVPQHGQSLPDLKEAGRRWLVPPTSRQPGASYPPPSPPLRRAPAIRHNTVDPSDHV</sequence>
<feature type="non-terminal residue" evidence="3">
    <location>
        <position position="1"/>
    </location>
</feature>
<feature type="region of interest" description="Disordered" evidence="1">
    <location>
        <begin position="1"/>
        <end position="39"/>
    </location>
</feature>
<dbReference type="PANTHER" id="PTHR13217:SF11">
    <property type="entry name" value="PLECKSTRIN HOMOLOGY DOMAIN-CONTAINING FAMILY G MEMBER 5"/>
    <property type="match status" value="1"/>
</dbReference>
<dbReference type="CDD" id="cd00160">
    <property type="entry name" value="RhoGEF"/>
    <property type="match status" value="1"/>
</dbReference>
<feature type="compositionally biased region" description="Basic and acidic residues" evidence="1">
    <location>
        <begin position="500"/>
        <end position="513"/>
    </location>
</feature>
<dbReference type="InterPro" id="IPR035899">
    <property type="entry name" value="DBL_dom_sf"/>
</dbReference>
<dbReference type="InterPro" id="IPR011993">
    <property type="entry name" value="PH-like_dom_sf"/>
</dbReference>
<dbReference type="Proteomes" id="UP001558652">
    <property type="component" value="Unassembled WGS sequence"/>
</dbReference>
<feature type="region of interest" description="Disordered" evidence="1">
    <location>
        <begin position="530"/>
        <end position="578"/>
    </location>
</feature>
<evidence type="ECO:0000259" key="2">
    <source>
        <dbReference type="PROSITE" id="PS50010"/>
    </source>
</evidence>
<feature type="region of interest" description="Disordered" evidence="1">
    <location>
        <begin position="497"/>
        <end position="516"/>
    </location>
</feature>